<proteinExistence type="predicted"/>
<dbReference type="Proteomes" id="UP000267434">
    <property type="component" value="Segment"/>
</dbReference>
<dbReference type="GeneID" id="55612386"/>
<sequence length="52" mass="6198">MEFTNEELALICRALNTYKPSMKYNSFDEIVEEIKTAENLAARIYKERLRLQ</sequence>
<dbReference type="RefSeq" id="YP_009842187.1">
    <property type="nucleotide sequence ID" value="NC_048740.1"/>
</dbReference>
<evidence type="ECO:0000313" key="2">
    <source>
        <dbReference type="Proteomes" id="UP000267434"/>
    </source>
</evidence>
<gene>
    <name evidence="1" type="primary">12</name>
    <name evidence="1" type="ORF">PBI_MENDEL_12</name>
</gene>
<dbReference type="EMBL" id="MK016500">
    <property type="protein sequence ID" value="AYQ99926.1"/>
    <property type="molecule type" value="Genomic_DNA"/>
</dbReference>
<name>A0A3G3M0Z7_9CAUD</name>
<organism evidence="1 2">
    <name type="scientific">Arthrobacter phage Mendel</name>
    <dbReference type="NCBI Taxonomy" id="2484218"/>
    <lineage>
        <taxon>Viruses</taxon>
        <taxon>Duplodnaviria</taxon>
        <taxon>Heunggongvirae</taxon>
        <taxon>Uroviricota</taxon>
        <taxon>Caudoviricetes</taxon>
        <taxon>Anjalivirus</taxon>
        <taxon>Anjalivirus mendel</taxon>
    </lineage>
</organism>
<protein>
    <submittedName>
        <fullName evidence="1">Uncharacterized protein</fullName>
    </submittedName>
</protein>
<evidence type="ECO:0000313" key="1">
    <source>
        <dbReference type="EMBL" id="AYQ99926.1"/>
    </source>
</evidence>
<reference evidence="2" key="1">
    <citation type="submission" date="2018-10" db="EMBL/GenBank/DDBJ databases">
        <authorList>
            <person name="Rimple P.A."/>
            <person name="Stoner T.H."/>
            <person name="Furlong K.P."/>
            <person name="Rudner A.D."/>
            <person name="Beyer A.R."/>
            <person name="Chong R.A."/>
            <person name="Edgington N.P."/>
            <person name="Freise A.C."/>
            <person name="Gibb B.P."/>
            <person name="Klyczek K.K."/>
            <person name="Swerdlow S.J."/>
            <person name="Pope W.H."/>
            <person name="Garlena R.A."/>
            <person name="Russell D.A."/>
            <person name="Jacobs-Sera D."/>
            <person name="Hatfull G.F."/>
        </authorList>
    </citation>
    <scope>NUCLEOTIDE SEQUENCE [LARGE SCALE GENOMIC DNA]</scope>
</reference>
<keyword evidence="2" id="KW-1185">Reference proteome</keyword>
<dbReference type="KEGG" id="vg:55612386"/>
<accession>A0A3G3M0Z7</accession>